<name>C1FSW7_CLOBJ</name>
<dbReference type="EMBL" id="CP001581">
    <property type="protein sequence ID" value="ACO87061.1"/>
    <property type="molecule type" value="Genomic_DNA"/>
</dbReference>
<dbReference type="AlphaFoldDB" id="C1FSW7"/>
<proteinExistence type="predicted"/>
<reference evidence="1 2" key="1">
    <citation type="submission" date="2008-10" db="EMBL/GenBank/DDBJ databases">
        <title>Genome sequence of Clostridium botulinum A2 Kyoto.</title>
        <authorList>
            <person name="Shrivastava S."/>
            <person name="Brinkac L.M."/>
            <person name="Brown J.L."/>
            <person name="Bruce D."/>
            <person name="Detter C.C."/>
            <person name="Johnson E.A."/>
            <person name="Munk C.A."/>
            <person name="Smith L.A."/>
            <person name="Smith T.J."/>
            <person name="Sutton G."/>
            <person name="Brettin T.S."/>
        </authorList>
    </citation>
    <scope>NUCLEOTIDE SEQUENCE [LARGE SCALE GENOMIC DNA]</scope>
    <source>
        <strain evidence="2">Kyoto / Type A2</strain>
    </source>
</reference>
<sequence>MNFDPMMYYPQSMPTYIEYDNNYNDEELDGYRLARARRLRRYRRHFHHHFFHPFGHGGFG</sequence>
<evidence type="ECO:0000313" key="1">
    <source>
        <dbReference type="EMBL" id="ACO87061.1"/>
    </source>
</evidence>
<dbReference type="HOGENOM" id="CLU_209617_0_0_9"/>
<accession>C1FSW7</accession>
<evidence type="ECO:0000313" key="2">
    <source>
        <dbReference type="Proteomes" id="UP000001374"/>
    </source>
</evidence>
<dbReference type="Proteomes" id="UP000001374">
    <property type="component" value="Chromosome"/>
</dbReference>
<protein>
    <submittedName>
        <fullName evidence="1">Conserved domain protein</fullName>
    </submittedName>
</protein>
<organism evidence="1 2">
    <name type="scientific">Clostridium botulinum (strain Kyoto / Type A2)</name>
    <dbReference type="NCBI Taxonomy" id="536232"/>
    <lineage>
        <taxon>Bacteria</taxon>
        <taxon>Bacillati</taxon>
        <taxon>Bacillota</taxon>
        <taxon>Clostridia</taxon>
        <taxon>Eubacteriales</taxon>
        <taxon>Clostridiaceae</taxon>
        <taxon>Clostridium</taxon>
    </lineage>
</organism>
<gene>
    <name evidence="1" type="ordered locus">CLM_2849</name>
</gene>
<dbReference type="KEGG" id="cby:CLM_2849"/>